<feature type="chain" id="PRO_5039057569" description="Lipoprotein" evidence="2">
    <location>
        <begin position="19"/>
        <end position="73"/>
    </location>
</feature>
<proteinExistence type="predicted"/>
<evidence type="ECO:0000256" key="2">
    <source>
        <dbReference type="SAM" id="SignalP"/>
    </source>
</evidence>
<accession>A0A365H6Y3</accession>
<dbReference type="RefSeq" id="WP_111867141.1">
    <property type="nucleotide sequence ID" value="NZ_QLYX01000005.1"/>
</dbReference>
<dbReference type="Proteomes" id="UP000251891">
    <property type="component" value="Unassembled WGS sequence"/>
</dbReference>
<feature type="compositionally biased region" description="Basic residues" evidence="1">
    <location>
        <begin position="61"/>
        <end position="73"/>
    </location>
</feature>
<dbReference type="AlphaFoldDB" id="A0A365H6Y3"/>
<evidence type="ECO:0000313" key="4">
    <source>
        <dbReference type="Proteomes" id="UP000251891"/>
    </source>
</evidence>
<reference evidence="3 4" key="1">
    <citation type="submission" date="2018-06" db="EMBL/GenBank/DDBJ databases">
        <title>Actinomadura craniellae sp. nov. isolated from marine sponge Craniella sp.</title>
        <authorList>
            <person name="Li L."/>
            <person name="Xu Q.H."/>
            <person name="Lin H.W."/>
            <person name="Lu Y.H."/>
        </authorList>
    </citation>
    <scope>NUCLEOTIDE SEQUENCE [LARGE SCALE GENOMIC DNA]</scope>
    <source>
        <strain evidence="3 4">LHW63021</strain>
    </source>
</reference>
<dbReference type="EMBL" id="QLYX01000005">
    <property type="protein sequence ID" value="RAY14799.1"/>
    <property type="molecule type" value="Genomic_DNA"/>
</dbReference>
<organism evidence="3 4">
    <name type="scientific">Actinomadura craniellae</name>
    <dbReference type="NCBI Taxonomy" id="2231787"/>
    <lineage>
        <taxon>Bacteria</taxon>
        <taxon>Bacillati</taxon>
        <taxon>Actinomycetota</taxon>
        <taxon>Actinomycetes</taxon>
        <taxon>Streptosporangiales</taxon>
        <taxon>Thermomonosporaceae</taxon>
        <taxon>Actinomadura</taxon>
    </lineage>
</organism>
<protein>
    <recommendedName>
        <fullName evidence="5">Lipoprotein</fullName>
    </recommendedName>
</protein>
<sequence>MSKARFAAFAVVVTVAGAGLTACGGDRWCEFDATDTKVADSYCKAGTPGYEWEPDSDGKTKVKKKKKSSSKRH</sequence>
<evidence type="ECO:0008006" key="5">
    <source>
        <dbReference type="Google" id="ProtNLM"/>
    </source>
</evidence>
<evidence type="ECO:0000313" key="3">
    <source>
        <dbReference type="EMBL" id="RAY14799.1"/>
    </source>
</evidence>
<comment type="caution">
    <text evidence="3">The sequence shown here is derived from an EMBL/GenBank/DDBJ whole genome shotgun (WGS) entry which is preliminary data.</text>
</comment>
<feature type="region of interest" description="Disordered" evidence="1">
    <location>
        <begin position="48"/>
        <end position="73"/>
    </location>
</feature>
<evidence type="ECO:0000256" key="1">
    <source>
        <dbReference type="SAM" id="MobiDB-lite"/>
    </source>
</evidence>
<dbReference type="PROSITE" id="PS51257">
    <property type="entry name" value="PROKAR_LIPOPROTEIN"/>
    <property type="match status" value="1"/>
</dbReference>
<keyword evidence="4" id="KW-1185">Reference proteome</keyword>
<name>A0A365H6Y3_9ACTN</name>
<gene>
    <name evidence="3" type="ORF">DPM19_13790</name>
</gene>
<keyword evidence="2" id="KW-0732">Signal</keyword>
<feature type="signal peptide" evidence="2">
    <location>
        <begin position="1"/>
        <end position="18"/>
    </location>
</feature>
<dbReference type="OrthoDB" id="4570297at2"/>